<dbReference type="PANTHER" id="PTHR37461">
    <property type="entry name" value="ANTI-SIGMA-K FACTOR RSKA"/>
    <property type="match status" value="1"/>
</dbReference>
<feature type="domain" description="Anti-sigma K factor RskA C-terminal" evidence="3">
    <location>
        <begin position="132"/>
        <end position="282"/>
    </location>
</feature>
<dbReference type="GO" id="GO:0006417">
    <property type="term" value="P:regulation of translation"/>
    <property type="evidence" value="ECO:0007669"/>
    <property type="project" value="TreeGrafter"/>
</dbReference>
<keyword evidence="2" id="KW-0812">Transmembrane</keyword>
<dbReference type="InterPro" id="IPR018764">
    <property type="entry name" value="RskA_C"/>
</dbReference>
<feature type="transmembrane region" description="Helical" evidence="2">
    <location>
        <begin position="121"/>
        <end position="141"/>
    </location>
</feature>
<organism evidence="4 5">
    <name type="scientific">Gemmatimonas phototrophica</name>
    <dbReference type="NCBI Taxonomy" id="1379270"/>
    <lineage>
        <taxon>Bacteria</taxon>
        <taxon>Pseudomonadati</taxon>
        <taxon>Gemmatimonadota</taxon>
        <taxon>Gemmatimonadia</taxon>
        <taxon>Gemmatimonadales</taxon>
        <taxon>Gemmatimonadaceae</taxon>
        <taxon>Gemmatimonas</taxon>
    </lineage>
</organism>
<protein>
    <recommendedName>
        <fullName evidence="3">Anti-sigma K factor RskA C-terminal domain-containing protein</fullName>
    </recommendedName>
</protein>
<proteinExistence type="predicted"/>
<dbReference type="Pfam" id="PF10099">
    <property type="entry name" value="RskA_C"/>
    <property type="match status" value="1"/>
</dbReference>
<sequence>MSLTPRTLEQLRDLAPGFVYGTLNADDLAAFEVGLRTPALAAELQKEITALQAAADAPLPNVPDALDEIRARINREAPPLTLDSKVRRATPNSRAVRVTPPSMPVVEPMDRRRAGKSPGRAGWYAAAVMTAGLAATLFVALDLRARVATLEGQDKEKSSLLARVEAKTSEKEKLLATLLAGRGNVVLVNLEASAPTGPGMQLFWNVRDGKAVVNAYGLAQVASNRAYMLWMIRDGTPVPLKLFTPDESGRAMVADIEAPTSMTGITLFTVTEESSAGAEAPSMTPFIAGTVPAATK</sequence>
<evidence type="ECO:0000256" key="2">
    <source>
        <dbReference type="SAM" id="Phobius"/>
    </source>
</evidence>
<dbReference type="AlphaFoldDB" id="A0A143BL69"/>
<keyword evidence="5" id="KW-1185">Reference proteome</keyword>
<dbReference type="EMBL" id="CP011454">
    <property type="protein sequence ID" value="AMW05748.1"/>
    <property type="molecule type" value="Genomic_DNA"/>
</dbReference>
<dbReference type="Proteomes" id="UP000076404">
    <property type="component" value="Chromosome"/>
</dbReference>
<accession>A0A143BL69</accession>
<keyword evidence="2" id="KW-0472">Membrane</keyword>
<name>A0A143BL69_9BACT</name>
<dbReference type="STRING" id="1379270.GEMMAAP_14965"/>
<evidence type="ECO:0000259" key="3">
    <source>
        <dbReference type="Pfam" id="PF10099"/>
    </source>
</evidence>
<feature type="region of interest" description="Disordered" evidence="1">
    <location>
        <begin position="90"/>
        <end position="114"/>
    </location>
</feature>
<gene>
    <name evidence="4" type="ORF">GEMMAAP_14965</name>
</gene>
<reference evidence="4 5" key="1">
    <citation type="journal article" date="2014" name="Proc. Natl. Acad. Sci. U.S.A.">
        <title>Functional type 2 photosynthetic reaction centers found in the rare bacterial phylum Gemmatimonadetes.</title>
        <authorList>
            <person name="Zeng Y."/>
            <person name="Feng F."/>
            <person name="Medova H."/>
            <person name="Dean J."/>
            <person name="Koblizek M."/>
        </authorList>
    </citation>
    <scope>NUCLEOTIDE SEQUENCE [LARGE SCALE GENOMIC DNA]</scope>
    <source>
        <strain evidence="4 5">AP64</strain>
    </source>
</reference>
<evidence type="ECO:0000313" key="5">
    <source>
        <dbReference type="Proteomes" id="UP000076404"/>
    </source>
</evidence>
<dbReference type="RefSeq" id="WP_026848538.1">
    <property type="nucleotide sequence ID" value="NZ_CP011454.1"/>
</dbReference>
<reference evidence="4 5" key="2">
    <citation type="journal article" date="2016" name="Environ. Microbiol. Rep.">
        <title>Metagenomic evidence for the presence of phototrophic Gemmatimonadetes bacteria in diverse environments.</title>
        <authorList>
            <person name="Zeng Y."/>
            <person name="Baumbach J."/>
            <person name="Barbosa E.G."/>
            <person name="Azevedo V."/>
            <person name="Zhang C."/>
            <person name="Koblizek M."/>
        </authorList>
    </citation>
    <scope>NUCLEOTIDE SEQUENCE [LARGE SCALE GENOMIC DNA]</scope>
    <source>
        <strain evidence="4 5">AP64</strain>
    </source>
</reference>
<dbReference type="OrthoDB" id="153510at2"/>
<dbReference type="KEGG" id="gph:GEMMAAP_14965"/>
<dbReference type="PANTHER" id="PTHR37461:SF1">
    <property type="entry name" value="ANTI-SIGMA-K FACTOR RSKA"/>
    <property type="match status" value="1"/>
</dbReference>
<dbReference type="GO" id="GO:0005886">
    <property type="term" value="C:plasma membrane"/>
    <property type="evidence" value="ECO:0007669"/>
    <property type="project" value="InterPro"/>
</dbReference>
<dbReference type="GO" id="GO:0016989">
    <property type="term" value="F:sigma factor antagonist activity"/>
    <property type="evidence" value="ECO:0007669"/>
    <property type="project" value="TreeGrafter"/>
</dbReference>
<dbReference type="InterPro" id="IPR051474">
    <property type="entry name" value="Anti-sigma-K/W_factor"/>
</dbReference>
<evidence type="ECO:0000313" key="4">
    <source>
        <dbReference type="EMBL" id="AMW05748.1"/>
    </source>
</evidence>
<keyword evidence="2" id="KW-1133">Transmembrane helix</keyword>
<evidence type="ECO:0000256" key="1">
    <source>
        <dbReference type="SAM" id="MobiDB-lite"/>
    </source>
</evidence>
<dbReference type="eggNOG" id="COG5343">
    <property type="taxonomic scope" value="Bacteria"/>
</dbReference>